<dbReference type="AlphaFoldDB" id="A0A226N6K5"/>
<dbReference type="PANTHER" id="PTHR11733:SF133">
    <property type="entry name" value="PHOSPHATE-REGULATING NEUTRAL ENDOPEPTIDASE PHEX"/>
    <property type="match status" value="1"/>
</dbReference>
<evidence type="ECO:0000259" key="1">
    <source>
        <dbReference type="Pfam" id="PF01431"/>
    </source>
</evidence>
<proteinExistence type="predicted"/>
<dbReference type="PROSITE" id="PS51885">
    <property type="entry name" value="NEPRILYSIN"/>
    <property type="match status" value="1"/>
</dbReference>
<dbReference type="InterPro" id="IPR000718">
    <property type="entry name" value="Peptidase_M13"/>
</dbReference>
<dbReference type="PRINTS" id="PR00786">
    <property type="entry name" value="NEPRILYSIN"/>
</dbReference>
<dbReference type="InterPro" id="IPR024079">
    <property type="entry name" value="MetalloPept_cat_dom_sf"/>
</dbReference>
<gene>
    <name evidence="2" type="ORF">ASZ78_001011</name>
</gene>
<feature type="domain" description="Peptidase M13 C-terminal" evidence="1">
    <location>
        <begin position="42"/>
        <end position="134"/>
    </location>
</feature>
<dbReference type="STRING" id="9009.A0A226N6K5"/>
<dbReference type="PANTHER" id="PTHR11733">
    <property type="entry name" value="ZINC METALLOPROTEASE FAMILY M13 NEPRILYSIN-RELATED"/>
    <property type="match status" value="1"/>
</dbReference>
<dbReference type="InterPro" id="IPR018497">
    <property type="entry name" value="Peptidase_M13_C"/>
</dbReference>
<evidence type="ECO:0000313" key="3">
    <source>
        <dbReference type="Proteomes" id="UP000198323"/>
    </source>
</evidence>
<dbReference type="OrthoDB" id="6475849at2759"/>
<dbReference type="EMBL" id="MCFN01000194">
    <property type="protein sequence ID" value="OXB62889.1"/>
    <property type="molecule type" value="Genomic_DNA"/>
</dbReference>
<evidence type="ECO:0000313" key="2">
    <source>
        <dbReference type="EMBL" id="OXB62889.1"/>
    </source>
</evidence>
<organism evidence="2 3">
    <name type="scientific">Callipepla squamata</name>
    <name type="common">Scaled quail</name>
    <dbReference type="NCBI Taxonomy" id="9009"/>
    <lineage>
        <taxon>Eukaryota</taxon>
        <taxon>Metazoa</taxon>
        <taxon>Chordata</taxon>
        <taxon>Craniata</taxon>
        <taxon>Vertebrata</taxon>
        <taxon>Euteleostomi</taxon>
        <taxon>Archelosauria</taxon>
        <taxon>Archosauria</taxon>
        <taxon>Dinosauria</taxon>
        <taxon>Saurischia</taxon>
        <taxon>Theropoda</taxon>
        <taxon>Coelurosauria</taxon>
        <taxon>Aves</taxon>
        <taxon>Neognathae</taxon>
        <taxon>Galloanserae</taxon>
        <taxon>Galliformes</taxon>
        <taxon>Odontophoridae</taxon>
        <taxon>Callipepla</taxon>
    </lineage>
</organism>
<dbReference type="Gene3D" id="3.40.390.10">
    <property type="entry name" value="Collagenase (Catalytic Domain)"/>
    <property type="match status" value="2"/>
</dbReference>
<comment type="caution">
    <text evidence="2">The sequence shown here is derived from an EMBL/GenBank/DDBJ whole genome shotgun (WGS) entry which is preliminary data.</text>
</comment>
<dbReference type="Pfam" id="PF01431">
    <property type="entry name" value="Peptidase_M13"/>
    <property type="match status" value="2"/>
</dbReference>
<dbReference type="GO" id="GO:0005886">
    <property type="term" value="C:plasma membrane"/>
    <property type="evidence" value="ECO:0007669"/>
    <property type="project" value="TreeGrafter"/>
</dbReference>
<dbReference type="GO" id="GO:0004222">
    <property type="term" value="F:metalloendopeptidase activity"/>
    <property type="evidence" value="ECO:0007669"/>
    <property type="project" value="InterPro"/>
</dbReference>
<dbReference type="SUPFAM" id="SSF55486">
    <property type="entry name" value="Metalloproteases ('zincins'), catalytic domain"/>
    <property type="match status" value="1"/>
</dbReference>
<dbReference type="Proteomes" id="UP000198323">
    <property type="component" value="Unassembled WGS sequence"/>
</dbReference>
<protein>
    <recommendedName>
        <fullName evidence="1">Peptidase M13 C-terminal domain-containing protein</fullName>
    </recommendedName>
</protein>
<accession>A0A226N6K5</accession>
<dbReference type="GO" id="GO:0016485">
    <property type="term" value="P:protein processing"/>
    <property type="evidence" value="ECO:0007669"/>
    <property type="project" value="TreeGrafter"/>
</dbReference>
<keyword evidence="3" id="KW-1185">Reference proteome</keyword>
<sequence length="192" mass="22219">MVNHEGWIWDRDVVMRLSNLSAGYEVVYEPNYCQCFLQCIHQSDQSLSYGAIGVIVGHEFTHGFDSNGRKYDKNGNLDPWWTTGSEEKFKEKTKCMINQYNNYYWKRASLHVNGKRTLAENIADNGGLREAFRVRCNSFRSESAREQIYVGAHSPPMFRVIGAMSNFEEFRKAFNCPVNTSMNRGAESCRLW</sequence>
<reference evidence="2 3" key="1">
    <citation type="submission" date="2016-07" db="EMBL/GenBank/DDBJ databases">
        <title>Disparate Historic Effective Population Sizes Predicted by Modern Levels of Genome Diversity for the Scaled Quail (Callipepla squamata) and the Northern Bobwhite (Colinus virginianus): Inferences from First and Second Generation Draft Genome Assemblies for Sympatric New World Quail.</title>
        <authorList>
            <person name="Oldeschulte D.L."/>
            <person name="Halley Y.A."/>
            <person name="Bhattarai E.K."/>
            <person name="Brashear W.A."/>
            <person name="Hill J."/>
            <person name="Metz R.P."/>
            <person name="Johnson C.D."/>
            <person name="Rollins D."/>
            <person name="Peterson M.J."/>
            <person name="Bickhart D.M."/>
            <person name="Decker J.E."/>
            <person name="Seabury C.M."/>
        </authorList>
    </citation>
    <scope>NUCLEOTIDE SEQUENCE [LARGE SCALE GENOMIC DNA]</scope>
    <source>
        <strain evidence="2 3">Texas</strain>
        <tissue evidence="2">Leg muscle</tissue>
    </source>
</reference>
<feature type="domain" description="Peptidase M13 C-terminal" evidence="1">
    <location>
        <begin position="136"/>
        <end position="185"/>
    </location>
</feature>
<name>A0A226N6K5_CALSU</name>